<keyword evidence="2" id="KW-1185">Reference proteome</keyword>
<dbReference type="EMBL" id="FUZA01000030">
    <property type="protein sequence ID" value="SKC21151.1"/>
    <property type="molecule type" value="Genomic_DNA"/>
</dbReference>
<name>A0A1T5HKT1_9BACT</name>
<dbReference type="Proteomes" id="UP000190897">
    <property type="component" value="Unassembled WGS sequence"/>
</dbReference>
<reference evidence="2" key="1">
    <citation type="submission" date="2017-02" db="EMBL/GenBank/DDBJ databases">
        <authorList>
            <person name="Varghese N."/>
            <person name="Submissions S."/>
        </authorList>
    </citation>
    <scope>NUCLEOTIDE SEQUENCE [LARGE SCALE GENOMIC DNA]</scope>
    <source>
        <strain evidence="2">DSM 22270</strain>
    </source>
</reference>
<sequence length="119" mass="13708">MFTLSCDDRVQHIDVWGTIIMQDQCEIDGRPSWIVDLDMELTFAPKDVVLPVVSDTVNGKQYNNLVRIFVVINADDTTYISQGDKFNFKLERELRLCNSKRSNLSSYSPLSNEYVHMAK</sequence>
<gene>
    <name evidence="1" type="ORF">SAMN05660293_05771</name>
</gene>
<evidence type="ECO:0000313" key="2">
    <source>
        <dbReference type="Proteomes" id="UP000190897"/>
    </source>
</evidence>
<dbReference type="AlphaFoldDB" id="A0A1T5HKT1"/>
<evidence type="ECO:0000313" key="1">
    <source>
        <dbReference type="EMBL" id="SKC21151.1"/>
    </source>
</evidence>
<accession>A0A1T5HKT1</accession>
<proteinExistence type="predicted"/>
<organism evidence="1 2">
    <name type="scientific">Dyadobacter psychrophilus</name>
    <dbReference type="NCBI Taxonomy" id="651661"/>
    <lineage>
        <taxon>Bacteria</taxon>
        <taxon>Pseudomonadati</taxon>
        <taxon>Bacteroidota</taxon>
        <taxon>Cytophagia</taxon>
        <taxon>Cytophagales</taxon>
        <taxon>Spirosomataceae</taxon>
        <taxon>Dyadobacter</taxon>
    </lineage>
</organism>
<protein>
    <submittedName>
        <fullName evidence="1">Uncharacterized protein</fullName>
    </submittedName>
</protein>